<proteinExistence type="predicted"/>
<keyword evidence="4" id="KW-1185">Reference proteome</keyword>
<dbReference type="InterPro" id="IPR036890">
    <property type="entry name" value="HATPase_C_sf"/>
</dbReference>
<dbReference type="EC" id="2.7.13.3" evidence="3"/>
<sequence length="157" mass="17795">MTPSVNQTIRLRIASDLAVLDRVLNWFDTLDRPHVPRTVWLQCLSVLAEVFTNAVRHAHRQHPCDTPIDLEAELTATALTLRLWDHGEPFDLRQAVLERGQTPEPPETLDIEKLSGGGRGLTILNRVADRLSYDPQPDGRNLLEFVKYFEPVLPIAD</sequence>
<feature type="domain" description="Histidine kinase/HSP90-like ATPase" evidence="2">
    <location>
        <begin position="15"/>
        <end position="140"/>
    </location>
</feature>
<dbReference type="EMBL" id="JAZAQF010000049">
    <property type="protein sequence ID" value="MFG3817616.1"/>
    <property type="molecule type" value="Genomic_DNA"/>
</dbReference>
<evidence type="ECO:0000313" key="4">
    <source>
        <dbReference type="Proteomes" id="UP001604335"/>
    </source>
</evidence>
<protein>
    <submittedName>
        <fullName evidence="3">ATP-binding protein</fullName>
        <ecNumber evidence="3">2.7.13.3</ecNumber>
    </submittedName>
</protein>
<dbReference type="GO" id="GO:0004673">
    <property type="term" value="F:protein histidine kinase activity"/>
    <property type="evidence" value="ECO:0007669"/>
    <property type="project" value="UniProtKB-EC"/>
</dbReference>
<keyword evidence="1" id="KW-0723">Serine/threonine-protein kinase</keyword>
<dbReference type="Gene3D" id="3.30.565.10">
    <property type="entry name" value="Histidine kinase-like ATPase, C-terminal domain"/>
    <property type="match status" value="1"/>
</dbReference>
<name>A0ABW7C8X7_9CYAN</name>
<dbReference type="Proteomes" id="UP001604335">
    <property type="component" value="Unassembled WGS sequence"/>
</dbReference>
<dbReference type="Pfam" id="PF13581">
    <property type="entry name" value="HATPase_c_2"/>
    <property type="match status" value="1"/>
</dbReference>
<keyword evidence="3" id="KW-0808">Transferase</keyword>
<comment type="caution">
    <text evidence="3">The sequence shown here is derived from an EMBL/GenBank/DDBJ whole genome shotgun (WGS) entry which is preliminary data.</text>
</comment>
<evidence type="ECO:0000256" key="1">
    <source>
        <dbReference type="ARBA" id="ARBA00022527"/>
    </source>
</evidence>
<dbReference type="PANTHER" id="PTHR35526:SF3">
    <property type="entry name" value="ANTI-SIGMA-F FACTOR RSBW"/>
    <property type="match status" value="1"/>
</dbReference>
<evidence type="ECO:0000313" key="3">
    <source>
        <dbReference type="EMBL" id="MFG3817616.1"/>
    </source>
</evidence>
<dbReference type="PANTHER" id="PTHR35526">
    <property type="entry name" value="ANTI-SIGMA-F FACTOR RSBW-RELATED"/>
    <property type="match status" value="1"/>
</dbReference>
<gene>
    <name evidence="3" type="ORF">VPK24_08200</name>
</gene>
<dbReference type="CDD" id="cd16936">
    <property type="entry name" value="HATPase_RsbW-like"/>
    <property type="match status" value="1"/>
</dbReference>
<dbReference type="InterPro" id="IPR050267">
    <property type="entry name" value="Anti-sigma-factor_SerPK"/>
</dbReference>
<accession>A0ABW7C8X7</accession>
<keyword evidence="1" id="KW-0418">Kinase</keyword>
<keyword evidence="3" id="KW-0067">ATP-binding</keyword>
<dbReference type="InterPro" id="IPR003594">
    <property type="entry name" value="HATPase_dom"/>
</dbReference>
<reference evidence="4" key="1">
    <citation type="journal article" date="2024" name="Algal Res.">
        <title>Biochemical, toxicological and genomic investigation of a high-biomass producing Limnothrix strain isolated from Italian shallow drinking water reservoir.</title>
        <authorList>
            <person name="Simonazzi M."/>
            <person name="Shishido T.K."/>
            <person name="Delbaje E."/>
            <person name="Wahlsten M."/>
            <person name="Fewer D.P."/>
            <person name="Sivonen K."/>
            <person name="Pezzolesi L."/>
            <person name="Pistocchi R."/>
        </authorList>
    </citation>
    <scope>NUCLEOTIDE SEQUENCE [LARGE SCALE GENOMIC DNA]</scope>
    <source>
        <strain evidence="4">LRLZ20PSL1</strain>
    </source>
</reference>
<organism evidence="3 4">
    <name type="scientific">Limnothrix redekei LRLZ20PSL1</name>
    <dbReference type="NCBI Taxonomy" id="3112953"/>
    <lineage>
        <taxon>Bacteria</taxon>
        <taxon>Bacillati</taxon>
        <taxon>Cyanobacteriota</taxon>
        <taxon>Cyanophyceae</taxon>
        <taxon>Pseudanabaenales</taxon>
        <taxon>Pseudanabaenaceae</taxon>
        <taxon>Limnothrix</taxon>
    </lineage>
</organism>
<dbReference type="GO" id="GO:0005524">
    <property type="term" value="F:ATP binding"/>
    <property type="evidence" value="ECO:0007669"/>
    <property type="project" value="UniProtKB-KW"/>
</dbReference>
<dbReference type="RefSeq" id="WP_190528962.1">
    <property type="nucleotide sequence ID" value="NZ_JAZAQF010000049.1"/>
</dbReference>
<keyword evidence="3" id="KW-0547">Nucleotide-binding</keyword>
<evidence type="ECO:0000259" key="2">
    <source>
        <dbReference type="Pfam" id="PF13581"/>
    </source>
</evidence>
<dbReference type="SUPFAM" id="SSF55874">
    <property type="entry name" value="ATPase domain of HSP90 chaperone/DNA topoisomerase II/histidine kinase"/>
    <property type="match status" value="1"/>
</dbReference>